<feature type="domain" description="Putative zinc-finger" evidence="8">
    <location>
        <begin position="4"/>
        <end position="37"/>
    </location>
</feature>
<evidence type="ECO:0000259" key="8">
    <source>
        <dbReference type="Pfam" id="PF13490"/>
    </source>
</evidence>
<dbReference type="RefSeq" id="WP_129185648.1">
    <property type="nucleotide sequence ID" value="NZ_JAGIOG010000001.1"/>
</dbReference>
<dbReference type="OrthoDB" id="5242431at2"/>
<gene>
    <name evidence="9" type="ORF">ESP62_015020</name>
</gene>
<proteinExistence type="predicted"/>
<feature type="transmembrane region" description="Helical" evidence="7">
    <location>
        <begin position="87"/>
        <end position="109"/>
    </location>
</feature>
<evidence type="ECO:0000256" key="7">
    <source>
        <dbReference type="SAM" id="Phobius"/>
    </source>
</evidence>
<dbReference type="PANTHER" id="PTHR37461">
    <property type="entry name" value="ANTI-SIGMA-K FACTOR RSKA"/>
    <property type="match status" value="1"/>
</dbReference>
<reference evidence="9" key="1">
    <citation type="submission" date="2019-09" db="EMBL/GenBank/DDBJ databases">
        <authorList>
            <person name="Li J."/>
        </authorList>
    </citation>
    <scope>NUCLEOTIDE SEQUENCE [LARGE SCALE GENOMIC DNA]</scope>
    <source>
        <strain evidence="9">NRBC 14897</strain>
    </source>
</reference>
<keyword evidence="5 7" id="KW-0472">Membrane</keyword>
<dbReference type="PANTHER" id="PTHR37461:SF1">
    <property type="entry name" value="ANTI-SIGMA-K FACTOR RSKA"/>
    <property type="match status" value="1"/>
</dbReference>
<protein>
    <submittedName>
        <fullName evidence="9">Anti-sigma factor</fullName>
    </submittedName>
</protein>
<keyword evidence="10" id="KW-1185">Reference proteome</keyword>
<dbReference type="GO" id="GO:0016020">
    <property type="term" value="C:membrane"/>
    <property type="evidence" value="ECO:0007669"/>
    <property type="project" value="UniProtKB-SubCell"/>
</dbReference>
<dbReference type="Proteomes" id="UP001515100">
    <property type="component" value="Unassembled WGS sequence"/>
</dbReference>
<evidence type="ECO:0000256" key="6">
    <source>
        <dbReference type="ARBA" id="ARBA00023163"/>
    </source>
</evidence>
<accession>A0A641AIZ0</accession>
<dbReference type="InterPro" id="IPR027383">
    <property type="entry name" value="Znf_put"/>
</dbReference>
<evidence type="ECO:0000256" key="3">
    <source>
        <dbReference type="ARBA" id="ARBA00022989"/>
    </source>
</evidence>
<dbReference type="Pfam" id="PF13490">
    <property type="entry name" value="zf-HC2"/>
    <property type="match status" value="1"/>
</dbReference>
<dbReference type="InterPro" id="IPR041916">
    <property type="entry name" value="Anti_sigma_zinc_sf"/>
</dbReference>
<keyword evidence="3 7" id="KW-1133">Transmembrane helix</keyword>
<name>A0A641AIZ0_9ACTN</name>
<dbReference type="EMBL" id="SDPP02000004">
    <property type="protein sequence ID" value="KAA1374702.1"/>
    <property type="molecule type" value="Genomic_DNA"/>
</dbReference>
<keyword evidence="6" id="KW-0804">Transcription</keyword>
<organism evidence="9 10">
    <name type="scientific">Aeromicrobium fastidiosum</name>
    <dbReference type="NCBI Taxonomy" id="52699"/>
    <lineage>
        <taxon>Bacteria</taxon>
        <taxon>Bacillati</taxon>
        <taxon>Actinomycetota</taxon>
        <taxon>Actinomycetes</taxon>
        <taxon>Propionibacteriales</taxon>
        <taxon>Nocardioidaceae</taxon>
        <taxon>Aeromicrobium</taxon>
    </lineage>
</organism>
<evidence type="ECO:0000256" key="2">
    <source>
        <dbReference type="ARBA" id="ARBA00022692"/>
    </source>
</evidence>
<keyword evidence="2 7" id="KW-0812">Transmembrane</keyword>
<dbReference type="GO" id="GO:0006417">
    <property type="term" value="P:regulation of translation"/>
    <property type="evidence" value="ECO:0007669"/>
    <property type="project" value="TreeGrafter"/>
</dbReference>
<evidence type="ECO:0000313" key="10">
    <source>
        <dbReference type="Proteomes" id="UP001515100"/>
    </source>
</evidence>
<evidence type="ECO:0000256" key="1">
    <source>
        <dbReference type="ARBA" id="ARBA00004167"/>
    </source>
</evidence>
<evidence type="ECO:0000256" key="5">
    <source>
        <dbReference type="ARBA" id="ARBA00023136"/>
    </source>
</evidence>
<evidence type="ECO:0000256" key="4">
    <source>
        <dbReference type="ARBA" id="ARBA00023015"/>
    </source>
</evidence>
<keyword evidence="4" id="KW-0805">Transcription regulation</keyword>
<dbReference type="InterPro" id="IPR051474">
    <property type="entry name" value="Anti-sigma-K/W_factor"/>
</dbReference>
<dbReference type="Gene3D" id="1.10.10.1320">
    <property type="entry name" value="Anti-sigma factor, zinc-finger domain"/>
    <property type="match status" value="1"/>
</dbReference>
<sequence length="216" mass="22524">MSHEELREALGAYALGQLDAAEHEQVREHLAGCDACAADLAEIQPVVAALRGIDPDAVLPAGMMPPPGLDDRIRRALPPESIRDRRWPVVVGAALAAAAAAAVVTAVVVRDTTPTPTVIAVPQVQVAQGVTATAGLVDHTWGVEIKLQATGLRAGERFTMWVVADDGSRHEAGEILGVADTRVICDMSSSVLLDEAASFRVVDAAGDEVIAAEMPS</sequence>
<evidence type="ECO:0000313" key="9">
    <source>
        <dbReference type="EMBL" id="KAA1374702.1"/>
    </source>
</evidence>
<dbReference type="AlphaFoldDB" id="A0A641AIZ0"/>
<comment type="subcellular location">
    <subcellularLocation>
        <location evidence="1">Membrane</location>
        <topology evidence="1">Single-pass membrane protein</topology>
    </subcellularLocation>
</comment>
<comment type="caution">
    <text evidence="9">The sequence shown here is derived from an EMBL/GenBank/DDBJ whole genome shotgun (WGS) entry which is preliminary data.</text>
</comment>
<dbReference type="GO" id="GO:0016989">
    <property type="term" value="F:sigma factor antagonist activity"/>
    <property type="evidence" value="ECO:0007669"/>
    <property type="project" value="TreeGrafter"/>
</dbReference>